<reference evidence="2 3" key="1">
    <citation type="submission" date="2019-02" db="EMBL/GenBank/DDBJ databases">
        <title>Deep-cultivation of Planctomycetes and their phenomic and genomic characterization uncovers novel biology.</title>
        <authorList>
            <person name="Wiegand S."/>
            <person name="Jogler M."/>
            <person name="Boedeker C."/>
            <person name="Pinto D."/>
            <person name="Vollmers J."/>
            <person name="Rivas-Marin E."/>
            <person name="Kohn T."/>
            <person name="Peeters S.H."/>
            <person name="Heuer A."/>
            <person name="Rast P."/>
            <person name="Oberbeckmann S."/>
            <person name="Bunk B."/>
            <person name="Jeske O."/>
            <person name="Meyerdierks A."/>
            <person name="Storesund J.E."/>
            <person name="Kallscheuer N."/>
            <person name="Luecker S."/>
            <person name="Lage O.M."/>
            <person name="Pohl T."/>
            <person name="Merkel B.J."/>
            <person name="Hornburger P."/>
            <person name="Mueller R.-W."/>
            <person name="Bruemmer F."/>
            <person name="Labrenz M."/>
            <person name="Spormann A.M."/>
            <person name="Op Den Camp H."/>
            <person name="Overmann J."/>
            <person name="Amann R."/>
            <person name="Jetten M.S.M."/>
            <person name="Mascher T."/>
            <person name="Medema M.H."/>
            <person name="Devos D.P."/>
            <person name="Kaster A.-K."/>
            <person name="Ovreas L."/>
            <person name="Rohde M."/>
            <person name="Galperin M.Y."/>
            <person name="Jogler C."/>
        </authorList>
    </citation>
    <scope>NUCLEOTIDE SEQUENCE [LARGE SCALE GENOMIC DNA]</scope>
    <source>
        <strain evidence="2 3">KOR42</strain>
    </source>
</reference>
<accession>A0A5C5WH06</accession>
<gene>
    <name evidence="2" type="ORF">KOR42_36040</name>
</gene>
<evidence type="ECO:0000313" key="2">
    <source>
        <dbReference type="EMBL" id="TWT50058.1"/>
    </source>
</evidence>
<protein>
    <submittedName>
        <fullName evidence="2">Uncharacterized protein</fullName>
    </submittedName>
</protein>
<organism evidence="2 3">
    <name type="scientific">Thalassoglobus neptunius</name>
    <dbReference type="NCBI Taxonomy" id="1938619"/>
    <lineage>
        <taxon>Bacteria</taxon>
        <taxon>Pseudomonadati</taxon>
        <taxon>Planctomycetota</taxon>
        <taxon>Planctomycetia</taxon>
        <taxon>Planctomycetales</taxon>
        <taxon>Planctomycetaceae</taxon>
        <taxon>Thalassoglobus</taxon>
    </lineage>
</organism>
<keyword evidence="3" id="KW-1185">Reference proteome</keyword>
<evidence type="ECO:0000313" key="3">
    <source>
        <dbReference type="Proteomes" id="UP000317243"/>
    </source>
</evidence>
<dbReference type="AlphaFoldDB" id="A0A5C5WH06"/>
<feature type="compositionally biased region" description="Basic and acidic residues" evidence="1">
    <location>
        <begin position="1"/>
        <end position="13"/>
    </location>
</feature>
<dbReference type="Proteomes" id="UP000317243">
    <property type="component" value="Unassembled WGS sequence"/>
</dbReference>
<dbReference type="EMBL" id="SIHI01000014">
    <property type="protein sequence ID" value="TWT50058.1"/>
    <property type="molecule type" value="Genomic_DNA"/>
</dbReference>
<comment type="caution">
    <text evidence="2">The sequence shown here is derived from an EMBL/GenBank/DDBJ whole genome shotgun (WGS) entry which is preliminary data.</text>
</comment>
<proteinExistence type="predicted"/>
<sequence length="40" mass="4590">MADAEQRNAEKGLKTFQRQENQLRLSGRLTAANEQSTQNR</sequence>
<evidence type="ECO:0000256" key="1">
    <source>
        <dbReference type="SAM" id="MobiDB-lite"/>
    </source>
</evidence>
<name>A0A5C5WH06_9PLAN</name>
<feature type="region of interest" description="Disordered" evidence="1">
    <location>
        <begin position="1"/>
        <end position="40"/>
    </location>
</feature>